<proteinExistence type="predicted"/>
<reference evidence="1 2" key="1">
    <citation type="submission" date="2024-01" db="EMBL/GenBank/DDBJ databases">
        <title>The genomes of 5 underutilized Papilionoideae crops provide insights into root nodulation and disease resistance.</title>
        <authorList>
            <person name="Yuan L."/>
        </authorList>
    </citation>
    <scope>NUCLEOTIDE SEQUENCE [LARGE SCALE GENOMIC DNA]</scope>
    <source>
        <strain evidence="1">LY-2023</strain>
        <tissue evidence="1">Leaf</tissue>
    </source>
</reference>
<evidence type="ECO:0000313" key="1">
    <source>
        <dbReference type="EMBL" id="KAK7295602.1"/>
    </source>
</evidence>
<sequence>MDHTCTHFALYISIPFTTLISNTASKPFNFQHSLPISLYSSLNTSKCNKHTHKDEQRIHASHFFKEEGFMQKAWRIPQRAERKTIHYQKMCSHASLLA</sequence>
<accession>A0AAN9JAX9</accession>
<dbReference type="AlphaFoldDB" id="A0AAN9JAX9"/>
<protein>
    <submittedName>
        <fullName evidence="1">Uncharacterized protein</fullName>
    </submittedName>
</protein>
<organism evidence="1 2">
    <name type="scientific">Clitoria ternatea</name>
    <name type="common">Butterfly pea</name>
    <dbReference type="NCBI Taxonomy" id="43366"/>
    <lineage>
        <taxon>Eukaryota</taxon>
        <taxon>Viridiplantae</taxon>
        <taxon>Streptophyta</taxon>
        <taxon>Embryophyta</taxon>
        <taxon>Tracheophyta</taxon>
        <taxon>Spermatophyta</taxon>
        <taxon>Magnoliopsida</taxon>
        <taxon>eudicotyledons</taxon>
        <taxon>Gunneridae</taxon>
        <taxon>Pentapetalae</taxon>
        <taxon>rosids</taxon>
        <taxon>fabids</taxon>
        <taxon>Fabales</taxon>
        <taxon>Fabaceae</taxon>
        <taxon>Papilionoideae</taxon>
        <taxon>50 kb inversion clade</taxon>
        <taxon>NPAAA clade</taxon>
        <taxon>indigoferoid/millettioid clade</taxon>
        <taxon>Phaseoleae</taxon>
        <taxon>Clitoria</taxon>
    </lineage>
</organism>
<comment type="caution">
    <text evidence="1">The sequence shown here is derived from an EMBL/GenBank/DDBJ whole genome shotgun (WGS) entry which is preliminary data.</text>
</comment>
<evidence type="ECO:0000313" key="2">
    <source>
        <dbReference type="Proteomes" id="UP001359559"/>
    </source>
</evidence>
<gene>
    <name evidence="1" type="ORF">RJT34_18513</name>
</gene>
<dbReference type="EMBL" id="JAYKXN010000004">
    <property type="protein sequence ID" value="KAK7295602.1"/>
    <property type="molecule type" value="Genomic_DNA"/>
</dbReference>
<dbReference type="Proteomes" id="UP001359559">
    <property type="component" value="Unassembled WGS sequence"/>
</dbReference>
<name>A0AAN9JAX9_CLITE</name>
<keyword evidence="2" id="KW-1185">Reference proteome</keyword>